<dbReference type="AlphaFoldDB" id="A0A381N8T3"/>
<evidence type="ECO:0000256" key="1">
    <source>
        <dbReference type="ARBA" id="ARBA00007452"/>
    </source>
</evidence>
<evidence type="ECO:0000256" key="6">
    <source>
        <dbReference type="ARBA" id="ARBA00033409"/>
    </source>
</evidence>
<keyword evidence="4" id="KW-0233">DNA recombination</keyword>
<gene>
    <name evidence="8" type="ORF">METZ01_LOCUS3866</name>
</gene>
<dbReference type="InterPro" id="IPR003717">
    <property type="entry name" value="RecO"/>
</dbReference>
<dbReference type="InterPro" id="IPR042242">
    <property type="entry name" value="RecO_C"/>
</dbReference>
<dbReference type="InterPro" id="IPR022572">
    <property type="entry name" value="DNA_rep/recomb_RecO_N"/>
</dbReference>
<evidence type="ECO:0000259" key="7">
    <source>
        <dbReference type="Pfam" id="PF11967"/>
    </source>
</evidence>
<dbReference type="Gene3D" id="1.20.1440.120">
    <property type="entry name" value="Recombination protein O, C-terminal domain"/>
    <property type="match status" value="1"/>
</dbReference>
<dbReference type="Pfam" id="PF02565">
    <property type="entry name" value="RecO_C"/>
    <property type="match status" value="1"/>
</dbReference>
<evidence type="ECO:0000313" key="8">
    <source>
        <dbReference type="EMBL" id="SUZ51012.1"/>
    </source>
</evidence>
<sequence>VPLRQTPAYALRHYPLGEADLIIVFYTYNFGCVRSVARGARRVRSRFGSAFQPFTQSELVFFEKEAQDLTRVASCEVSRSFYESLLTPESAALAAYFAELMAEFTVDRDPNPALFRLISAVFEAVEGGIPLPIAARYFEVWMLQLSGFLPLLTSCGSCGKELEAARWAVRHPPEFVCRQCHKQFVGSRLLSPAGTILLKEILKKKPQEVAAGMGHDAQAVHRLAAANRLLIHGHIGKELRTVRYLDRLRRGTRKLRFHTAAQH</sequence>
<accession>A0A381N8T3</accession>
<keyword evidence="5" id="KW-0234">DNA repair</keyword>
<dbReference type="PANTHER" id="PTHR33991:SF1">
    <property type="entry name" value="DNA REPAIR PROTEIN RECO"/>
    <property type="match status" value="1"/>
</dbReference>
<dbReference type="InterPro" id="IPR012340">
    <property type="entry name" value="NA-bd_OB-fold"/>
</dbReference>
<dbReference type="GO" id="GO:0006310">
    <property type="term" value="P:DNA recombination"/>
    <property type="evidence" value="ECO:0007669"/>
    <property type="project" value="UniProtKB-KW"/>
</dbReference>
<dbReference type="SUPFAM" id="SSF50249">
    <property type="entry name" value="Nucleic acid-binding proteins"/>
    <property type="match status" value="1"/>
</dbReference>
<dbReference type="Gene3D" id="2.40.50.140">
    <property type="entry name" value="Nucleic acid-binding proteins"/>
    <property type="match status" value="1"/>
</dbReference>
<evidence type="ECO:0000256" key="3">
    <source>
        <dbReference type="ARBA" id="ARBA00022763"/>
    </source>
</evidence>
<keyword evidence="3" id="KW-0227">DNA damage</keyword>
<comment type="similarity">
    <text evidence="1">Belongs to the RecO family.</text>
</comment>
<evidence type="ECO:0000256" key="4">
    <source>
        <dbReference type="ARBA" id="ARBA00023172"/>
    </source>
</evidence>
<reference evidence="8" key="1">
    <citation type="submission" date="2018-05" db="EMBL/GenBank/DDBJ databases">
        <authorList>
            <person name="Lanie J.A."/>
            <person name="Ng W.-L."/>
            <person name="Kazmierczak K.M."/>
            <person name="Andrzejewski T.M."/>
            <person name="Davidsen T.M."/>
            <person name="Wayne K.J."/>
            <person name="Tettelin H."/>
            <person name="Glass J.I."/>
            <person name="Rusch D."/>
            <person name="Podicherti R."/>
            <person name="Tsui H.-C.T."/>
            <person name="Winkler M.E."/>
        </authorList>
    </citation>
    <scope>NUCLEOTIDE SEQUENCE</scope>
</reference>
<evidence type="ECO:0000256" key="2">
    <source>
        <dbReference type="ARBA" id="ARBA00021310"/>
    </source>
</evidence>
<evidence type="ECO:0000256" key="5">
    <source>
        <dbReference type="ARBA" id="ARBA00023204"/>
    </source>
</evidence>
<name>A0A381N8T3_9ZZZZ</name>
<dbReference type="GO" id="GO:0006302">
    <property type="term" value="P:double-strand break repair"/>
    <property type="evidence" value="ECO:0007669"/>
    <property type="project" value="TreeGrafter"/>
</dbReference>
<proteinExistence type="inferred from homology"/>
<dbReference type="HAMAP" id="MF_00201">
    <property type="entry name" value="RecO"/>
    <property type="match status" value="1"/>
</dbReference>
<dbReference type="EMBL" id="UINC01000200">
    <property type="protein sequence ID" value="SUZ51012.1"/>
    <property type="molecule type" value="Genomic_DNA"/>
</dbReference>
<dbReference type="PANTHER" id="PTHR33991">
    <property type="entry name" value="DNA REPAIR PROTEIN RECO"/>
    <property type="match status" value="1"/>
</dbReference>
<dbReference type="SUPFAM" id="SSF57863">
    <property type="entry name" value="ArfGap/RecO-like zinc finger"/>
    <property type="match status" value="1"/>
</dbReference>
<organism evidence="8">
    <name type="scientific">marine metagenome</name>
    <dbReference type="NCBI Taxonomy" id="408172"/>
    <lineage>
        <taxon>unclassified sequences</taxon>
        <taxon>metagenomes</taxon>
        <taxon>ecological metagenomes</taxon>
    </lineage>
</organism>
<dbReference type="InterPro" id="IPR037278">
    <property type="entry name" value="ARFGAP/RecO"/>
</dbReference>
<protein>
    <recommendedName>
        <fullName evidence="2">DNA repair protein RecO</fullName>
    </recommendedName>
    <alternativeName>
        <fullName evidence="6">Recombination protein O</fullName>
    </alternativeName>
</protein>
<dbReference type="Pfam" id="PF11967">
    <property type="entry name" value="RecO_N"/>
    <property type="match status" value="1"/>
</dbReference>
<dbReference type="GO" id="GO:0043590">
    <property type="term" value="C:bacterial nucleoid"/>
    <property type="evidence" value="ECO:0007669"/>
    <property type="project" value="TreeGrafter"/>
</dbReference>
<dbReference type="NCBIfam" id="TIGR00613">
    <property type="entry name" value="reco"/>
    <property type="match status" value="1"/>
</dbReference>
<feature type="non-terminal residue" evidence="8">
    <location>
        <position position="1"/>
    </location>
</feature>
<feature type="domain" description="DNA replication/recombination mediator RecO N-terminal" evidence="7">
    <location>
        <begin position="5"/>
        <end position="81"/>
    </location>
</feature>